<dbReference type="RefSeq" id="WP_343766810.1">
    <property type="nucleotide sequence ID" value="NZ_BAAACF010000001.1"/>
</dbReference>
<evidence type="ECO:0000256" key="1">
    <source>
        <dbReference type="SAM" id="Phobius"/>
    </source>
</evidence>
<sequence>MKEFKVLKFIDKFEFLFDKFGVDYRVMRRILQIKLIMDGRRVPTIINNHKKDEEDDENKFFKSLLHYFLLGIFLIILVAIRGNIMYQMTTFFGITMFMLLTTLISDFSSVLLDLRDKNVIFTKPVDSRTINSAKILHILIYMFYITTALTGLALLAALRHGVVFFLVLFLEIILIDIFMIVITAIIYTFILKFFDGEKLKDVINYVQIALTISLTVGYQFMGRLFSFVDINVIFTPKWWQYLIPPIWFAAPLEMIFNNNYSSYLMTLALMAMIIPIISIVIYVKLMPTFERNLQKLNNNSNFVKRNKKSISEVIGELICLNKMEKIFYKFTCNIMKNEREFKLKIYPSLGFSIIFPFIFLFNTISRGSSFGEWITYLSSTKYYFNIYFCALTSSTVIMMIKYSEKYKGAWIYKVAPIKEIPPIFKGTIKACLVKLIIPIYLFDAIVFLWVFGIKILPHLIIVFLNIILFVIVCFKAMNKALPFSKSFQITQDGEGLTNFLLIIFLGIIAGAHYGITHIGFNVYAYMAILCIGVILLWRNSFNVSIEGIQ</sequence>
<feature type="transmembrane region" description="Helical" evidence="1">
    <location>
        <begin position="382"/>
        <end position="400"/>
    </location>
</feature>
<feature type="transmembrane region" description="Helical" evidence="1">
    <location>
        <begin position="495"/>
        <end position="514"/>
    </location>
</feature>
<gene>
    <name evidence="2" type="ORF">GCM10008905_07510</name>
</gene>
<keyword evidence="1" id="KW-0812">Transmembrane</keyword>
<keyword evidence="1" id="KW-1133">Transmembrane helix</keyword>
<feature type="transmembrane region" description="Helical" evidence="1">
    <location>
        <begin position="164"/>
        <end position="190"/>
    </location>
</feature>
<feature type="transmembrane region" description="Helical" evidence="1">
    <location>
        <begin position="345"/>
        <end position="362"/>
    </location>
</feature>
<feature type="transmembrane region" description="Helical" evidence="1">
    <location>
        <begin position="202"/>
        <end position="221"/>
    </location>
</feature>
<keyword evidence="3" id="KW-1185">Reference proteome</keyword>
<dbReference type="EMBL" id="BAAACF010000001">
    <property type="protein sequence ID" value="GAA0719440.1"/>
    <property type="molecule type" value="Genomic_DNA"/>
</dbReference>
<feature type="transmembrane region" description="Helical" evidence="1">
    <location>
        <begin position="64"/>
        <end position="84"/>
    </location>
</feature>
<reference evidence="2 3" key="1">
    <citation type="journal article" date="2019" name="Int. J. Syst. Evol. Microbiol.">
        <title>The Global Catalogue of Microorganisms (GCM) 10K type strain sequencing project: providing services to taxonomists for standard genome sequencing and annotation.</title>
        <authorList>
            <consortium name="The Broad Institute Genomics Platform"/>
            <consortium name="The Broad Institute Genome Sequencing Center for Infectious Disease"/>
            <person name="Wu L."/>
            <person name="Ma J."/>
        </authorList>
    </citation>
    <scope>NUCLEOTIDE SEQUENCE [LARGE SCALE GENOMIC DNA]</scope>
    <source>
        <strain evidence="2 3">JCM 1405</strain>
    </source>
</reference>
<comment type="caution">
    <text evidence="2">The sequence shown here is derived from an EMBL/GenBank/DDBJ whole genome shotgun (WGS) entry which is preliminary data.</text>
</comment>
<feature type="transmembrane region" description="Helical" evidence="1">
    <location>
        <begin position="455"/>
        <end position="474"/>
    </location>
</feature>
<proteinExistence type="predicted"/>
<name>A0ABN1IR55_9CLOT</name>
<feature type="transmembrane region" description="Helical" evidence="1">
    <location>
        <begin position="263"/>
        <end position="285"/>
    </location>
</feature>
<accession>A0ABN1IR55</accession>
<keyword evidence="1" id="KW-0472">Membrane</keyword>
<organism evidence="2 3">
    <name type="scientific">Clostridium malenominatum</name>
    <dbReference type="NCBI Taxonomy" id="1539"/>
    <lineage>
        <taxon>Bacteria</taxon>
        <taxon>Bacillati</taxon>
        <taxon>Bacillota</taxon>
        <taxon>Clostridia</taxon>
        <taxon>Eubacteriales</taxon>
        <taxon>Clostridiaceae</taxon>
        <taxon>Clostridium</taxon>
    </lineage>
</organism>
<evidence type="ECO:0008006" key="4">
    <source>
        <dbReference type="Google" id="ProtNLM"/>
    </source>
</evidence>
<evidence type="ECO:0000313" key="2">
    <source>
        <dbReference type="EMBL" id="GAA0719440.1"/>
    </source>
</evidence>
<evidence type="ECO:0000313" key="3">
    <source>
        <dbReference type="Proteomes" id="UP001500339"/>
    </source>
</evidence>
<feature type="transmembrane region" description="Helical" evidence="1">
    <location>
        <begin position="135"/>
        <end position="158"/>
    </location>
</feature>
<feature type="transmembrane region" description="Helical" evidence="1">
    <location>
        <begin position="90"/>
        <end position="114"/>
    </location>
</feature>
<feature type="transmembrane region" description="Helical" evidence="1">
    <location>
        <begin position="431"/>
        <end position="449"/>
    </location>
</feature>
<feature type="transmembrane region" description="Helical" evidence="1">
    <location>
        <begin position="520"/>
        <end position="537"/>
    </location>
</feature>
<protein>
    <recommendedName>
        <fullName evidence="4">ABC transporter permease</fullName>
    </recommendedName>
</protein>
<dbReference type="Proteomes" id="UP001500339">
    <property type="component" value="Unassembled WGS sequence"/>
</dbReference>